<gene>
    <name evidence="5" type="ORF">L228DRAFT_248485</name>
</gene>
<dbReference type="PANTHER" id="PTHR11360">
    <property type="entry name" value="MONOCARBOXYLATE TRANSPORTER"/>
    <property type="match status" value="1"/>
</dbReference>
<feature type="transmembrane region" description="Helical" evidence="4">
    <location>
        <begin position="130"/>
        <end position="152"/>
    </location>
</feature>
<protein>
    <submittedName>
        <fullName evidence="5">Putative MFS monocarboxylate transporter</fullName>
    </submittedName>
</protein>
<feature type="transmembrane region" description="Helical" evidence="4">
    <location>
        <begin position="323"/>
        <end position="346"/>
    </location>
</feature>
<feature type="region of interest" description="Disordered" evidence="3">
    <location>
        <begin position="1"/>
        <end position="120"/>
    </location>
</feature>
<dbReference type="EMBL" id="KV407460">
    <property type="protein sequence ID" value="KZF21754.1"/>
    <property type="molecule type" value="Genomic_DNA"/>
</dbReference>
<name>A0A165G597_XYLHT</name>
<dbReference type="AlphaFoldDB" id="A0A165G597"/>
<feature type="compositionally biased region" description="Basic and acidic residues" evidence="3">
    <location>
        <begin position="1"/>
        <end position="13"/>
    </location>
</feature>
<dbReference type="PANTHER" id="PTHR11360:SF130">
    <property type="entry name" value="MAJOR FACILITATOR SUPERFAMILY (MFS) PROFILE DOMAIN-CONTAINING PROTEIN-RELATED"/>
    <property type="match status" value="1"/>
</dbReference>
<feature type="compositionally biased region" description="Acidic residues" evidence="3">
    <location>
        <begin position="65"/>
        <end position="86"/>
    </location>
</feature>
<keyword evidence="4" id="KW-0472">Membrane</keyword>
<reference evidence="5 6" key="1">
    <citation type="journal article" date="2016" name="Fungal Biol.">
        <title>The genome of Xylona heveae provides a window into fungal endophytism.</title>
        <authorList>
            <person name="Gazis R."/>
            <person name="Kuo A."/>
            <person name="Riley R."/>
            <person name="LaButti K."/>
            <person name="Lipzen A."/>
            <person name="Lin J."/>
            <person name="Amirebrahimi M."/>
            <person name="Hesse C.N."/>
            <person name="Spatafora J.W."/>
            <person name="Henrissat B."/>
            <person name="Hainaut M."/>
            <person name="Grigoriev I.V."/>
            <person name="Hibbett D.S."/>
        </authorList>
    </citation>
    <scope>NUCLEOTIDE SEQUENCE [LARGE SCALE GENOMIC DNA]</scope>
    <source>
        <strain evidence="5 6">TC161</strain>
    </source>
</reference>
<feature type="transmembrane region" description="Helical" evidence="4">
    <location>
        <begin position="219"/>
        <end position="243"/>
    </location>
</feature>
<evidence type="ECO:0000313" key="6">
    <source>
        <dbReference type="Proteomes" id="UP000076632"/>
    </source>
</evidence>
<evidence type="ECO:0000256" key="4">
    <source>
        <dbReference type="SAM" id="Phobius"/>
    </source>
</evidence>
<dbReference type="InParanoid" id="A0A165G597"/>
<keyword evidence="6" id="KW-1185">Reference proteome</keyword>
<proteinExistence type="inferred from homology"/>
<organism evidence="5 6">
    <name type="scientific">Xylona heveae (strain CBS 132557 / TC161)</name>
    <dbReference type="NCBI Taxonomy" id="1328760"/>
    <lineage>
        <taxon>Eukaryota</taxon>
        <taxon>Fungi</taxon>
        <taxon>Dikarya</taxon>
        <taxon>Ascomycota</taxon>
        <taxon>Pezizomycotina</taxon>
        <taxon>Xylonomycetes</taxon>
        <taxon>Xylonales</taxon>
        <taxon>Xylonaceae</taxon>
        <taxon>Xylona</taxon>
    </lineage>
</organism>
<feature type="transmembrane region" description="Helical" evidence="4">
    <location>
        <begin position="414"/>
        <end position="434"/>
    </location>
</feature>
<feature type="transmembrane region" description="Helical" evidence="4">
    <location>
        <begin position="282"/>
        <end position="302"/>
    </location>
</feature>
<dbReference type="GO" id="GO:0016020">
    <property type="term" value="C:membrane"/>
    <property type="evidence" value="ECO:0007669"/>
    <property type="project" value="UniProtKB-SubCell"/>
</dbReference>
<sequence length="514" mass="55914">MGRDLKNMLDRSKCTNVPHCANAAPTVRCNSSSAPTKEMGHDADRHTDEEKRPELEARSMNNQEKEDDCTDNEDDTHTLDDDDARDEEGQRADEEVGRASTRLSIRRSKSSCRDPGPPPDGGLTAWTQAVMAHLVVFGTWGYISSFGVFQTYYVETLGHEPSDISWVGSVQIFLLFFVGTFSGRATDAGYYRHIFVFGTTLQLLGMFTTSLCTKYWQLFLAQGICTGIGDGLVFCPTIALLATYFSKNRALALGISACGTATGGMILPVVVQQLLPKIGFGWTVRVIAFIVLGTQMTAFAFTRTRLPPRKSGAWVEWGAFRELPYALFTLGMFLCFLGLYFAYYYVGSYGRDIIGVNQSDSITLLLVMNGVGIVTRLLSAFAADHWFGCMNLLIPYAAGCGLCLYGWSGAHSRGGLFAFAVVYGMVASGMQGLFPATLSSLTTDLKRTGVRMGMVFSVISFACLTGAPIGGALVQRGNGHYLYAQMFAGSMLVCGSLILLAARTAKIGLKLARF</sequence>
<feature type="transmembrane region" description="Helical" evidence="4">
    <location>
        <begin position="361"/>
        <end position="379"/>
    </location>
</feature>
<dbReference type="SUPFAM" id="SSF103473">
    <property type="entry name" value="MFS general substrate transporter"/>
    <property type="match status" value="1"/>
</dbReference>
<dbReference type="RefSeq" id="XP_018187309.1">
    <property type="nucleotide sequence ID" value="XM_018332861.1"/>
</dbReference>
<feature type="compositionally biased region" description="Basic and acidic residues" evidence="3">
    <location>
        <begin position="38"/>
        <end position="57"/>
    </location>
</feature>
<comment type="similarity">
    <text evidence="2">Belongs to the major facilitator superfamily. Monocarboxylate porter (TC 2.A.1.13) family.</text>
</comment>
<evidence type="ECO:0000256" key="3">
    <source>
        <dbReference type="SAM" id="MobiDB-lite"/>
    </source>
</evidence>
<dbReference type="Proteomes" id="UP000076632">
    <property type="component" value="Unassembled WGS sequence"/>
</dbReference>
<evidence type="ECO:0000256" key="2">
    <source>
        <dbReference type="ARBA" id="ARBA00006727"/>
    </source>
</evidence>
<dbReference type="Gene3D" id="1.20.1250.20">
    <property type="entry name" value="MFS general substrate transporter like domains"/>
    <property type="match status" value="2"/>
</dbReference>
<comment type="subcellular location">
    <subcellularLocation>
        <location evidence="1">Membrane</location>
        <topology evidence="1">Multi-pass membrane protein</topology>
    </subcellularLocation>
</comment>
<dbReference type="OMA" id="EWAAFTE"/>
<keyword evidence="4" id="KW-1133">Transmembrane helix</keyword>
<accession>A0A165G597</accession>
<dbReference type="GeneID" id="28897998"/>
<dbReference type="InterPro" id="IPR036259">
    <property type="entry name" value="MFS_trans_sf"/>
</dbReference>
<feature type="transmembrane region" description="Helical" evidence="4">
    <location>
        <begin position="164"/>
        <end position="183"/>
    </location>
</feature>
<dbReference type="Pfam" id="PF07690">
    <property type="entry name" value="MFS_1"/>
    <property type="match status" value="1"/>
</dbReference>
<evidence type="ECO:0000256" key="1">
    <source>
        <dbReference type="ARBA" id="ARBA00004141"/>
    </source>
</evidence>
<evidence type="ECO:0000313" key="5">
    <source>
        <dbReference type="EMBL" id="KZF21754.1"/>
    </source>
</evidence>
<dbReference type="InterPro" id="IPR011701">
    <property type="entry name" value="MFS"/>
</dbReference>
<dbReference type="OrthoDB" id="6499973at2759"/>
<dbReference type="GO" id="GO:0022857">
    <property type="term" value="F:transmembrane transporter activity"/>
    <property type="evidence" value="ECO:0007669"/>
    <property type="project" value="InterPro"/>
</dbReference>
<keyword evidence="4" id="KW-0812">Transmembrane</keyword>
<feature type="transmembrane region" description="Helical" evidence="4">
    <location>
        <begin position="190"/>
        <end position="207"/>
    </location>
</feature>
<feature type="transmembrane region" description="Helical" evidence="4">
    <location>
        <begin position="250"/>
        <end position="270"/>
    </location>
</feature>
<feature type="transmembrane region" description="Helical" evidence="4">
    <location>
        <begin position="480"/>
        <end position="502"/>
    </location>
</feature>
<dbReference type="CDD" id="cd17352">
    <property type="entry name" value="MFS_MCT_SLC16"/>
    <property type="match status" value="1"/>
</dbReference>
<dbReference type="InterPro" id="IPR050327">
    <property type="entry name" value="Proton-linked_MCT"/>
</dbReference>
<feature type="transmembrane region" description="Helical" evidence="4">
    <location>
        <begin position="386"/>
        <end position="408"/>
    </location>
</feature>
<feature type="compositionally biased region" description="Basic and acidic residues" evidence="3">
    <location>
        <begin position="87"/>
        <end position="97"/>
    </location>
</feature>
<feature type="transmembrane region" description="Helical" evidence="4">
    <location>
        <begin position="455"/>
        <end position="474"/>
    </location>
</feature>